<dbReference type="PANTHER" id="PTHR17985:SF8">
    <property type="entry name" value="TRANSPORT AND GOLGI ORGANIZATION PROTEIN 2 HOMOLOG"/>
    <property type="match status" value="1"/>
</dbReference>
<organism evidence="1 2">
    <name type="scientific">Desulfuromonas versatilis</name>
    <dbReference type="NCBI Taxonomy" id="2802975"/>
    <lineage>
        <taxon>Bacteria</taxon>
        <taxon>Pseudomonadati</taxon>
        <taxon>Thermodesulfobacteriota</taxon>
        <taxon>Desulfuromonadia</taxon>
        <taxon>Desulfuromonadales</taxon>
        <taxon>Desulfuromonadaceae</taxon>
        <taxon>Desulfuromonas</taxon>
    </lineage>
</organism>
<accession>A0ABN6E3F0</accession>
<dbReference type="EMBL" id="AP024355">
    <property type="protein sequence ID" value="BCR06875.1"/>
    <property type="molecule type" value="Genomic_DNA"/>
</dbReference>
<dbReference type="InterPro" id="IPR008551">
    <property type="entry name" value="TANGO2"/>
</dbReference>
<sequence length="256" mass="28388">MCLILFALNGHPDYPLVLAANRDEFYRRATAPAGFWEERPDLLAGRDLVEGGTWLGISRTGRLAAVTNYRDPAEWGEKRRSRGLLTSEFLLGSQSPRAYLEKVAAEADRYKGFNLLAGDGADLWYYSNRQGQLRKLEAGCYGLSNHLLDTPWPKVASGKAALERVLEAAAPARVEPLQKVLSDRSLPPDHQLPDTGVGLDWERVLASRFIVSPDYGTRSSTVLLLARDRTLTFAESTFGPGGERQSERRFVLAPGR</sequence>
<name>A0ABN6E3F0_9BACT</name>
<evidence type="ECO:0000313" key="1">
    <source>
        <dbReference type="EMBL" id="BCR06875.1"/>
    </source>
</evidence>
<proteinExistence type="predicted"/>
<dbReference type="PANTHER" id="PTHR17985">
    <property type="entry name" value="SER/THR-RICH PROTEIN T10 IN DGCR REGION"/>
    <property type="match status" value="1"/>
</dbReference>
<evidence type="ECO:0000313" key="2">
    <source>
        <dbReference type="Proteomes" id="UP001319827"/>
    </source>
</evidence>
<keyword evidence="2" id="KW-1185">Reference proteome</keyword>
<dbReference type="Pfam" id="PF05742">
    <property type="entry name" value="TANGO2"/>
    <property type="match status" value="1"/>
</dbReference>
<evidence type="ECO:0008006" key="3">
    <source>
        <dbReference type="Google" id="ProtNLM"/>
    </source>
</evidence>
<gene>
    <name evidence="1" type="ORF">DESUT3_39440</name>
</gene>
<protein>
    <recommendedName>
        <fullName evidence="3">NRDE family protein</fullName>
    </recommendedName>
</protein>
<reference evidence="1 2" key="2">
    <citation type="journal article" date="2021" name="Int. J. Syst. Evol. Microbiol.">
        <title>Isolation and Polyphasic Characterization of Desulfuromonas versatilis sp. Nov., an Electrogenic Bacteria Capable of Versatile Metabolism Isolated from a Graphene Oxide-Reducing Enrichment Culture.</title>
        <authorList>
            <person name="Xie L."/>
            <person name="Yoshida N."/>
            <person name="Ishii S."/>
            <person name="Meng L."/>
        </authorList>
    </citation>
    <scope>NUCLEOTIDE SEQUENCE [LARGE SCALE GENOMIC DNA]</scope>
    <source>
        <strain evidence="1 2">NIT-T3</strain>
    </source>
</reference>
<dbReference type="RefSeq" id="WP_221250250.1">
    <property type="nucleotide sequence ID" value="NZ_AP024355.1"/>
</dbReference>
<dbReference type="Proteomes" id="UP001319827">
    <property type="component" value="Chromosome"/>
</dbReference>
<reference evidence="1 2" key="1">
    <citation type="journal article" date="2016" name="C (Basel)">
        <title>Selective Growth of and Electricity Production by Marine Exoelectrogenic Bacteria in Self-Aggregated Hydrogel of Microbially Reduced Graphene Oxide.</title>
        <authorList>
            <person name="Yoshida N."/>
            <person name="Goto Y."/>
            <person name="Miyata Y."/>
        </authorList>
    </citation>
    <scope>NUCLEOTIDE SEQUENCE [LARGE SCALE GENOMIC DNA]</scope>
    <source>
        <strain evidence="1 2">NIT-T3</strain>
    </source>
</reference>